<accession>A0A6A6S1E3</accession>
<organism evidence="1 2">
    <name type="scientific">Massarina eburnea CBS 473.64</name>
    <dbReference type="NCBI Taxonomy" id="1395130"/>
    <lineage>
        <taxon>Eukaryota</taxon>
        <taxon>Fungi</taxon>
        <taxon>Dikarya</taxon>
        <taxon>Ascomycota</taxon>
        <taxon>Pezizomycotina</taxon>
        <taxon>Dothideomycetes</taxon>
        <taxon>Pleosporomycetidae</taxon>
        <taxon>Pleosporales</taxon>
        <taxon>Massarineae</taxon>
        <taxon>Massarinaceae</taxon>
        <taxon>Massarina</taxon>
    </lineage>
</organism>
<keyword evidence="2" id="KW-1185">Reference proteome</keyword>
<name>A0A6A6S1E3_9PLEO</name>
<evidence type="ECO:0000313" key="1">
    <source>
        <dbReference type="EMBL" id="KAF2641390.1"/>
    </source>
</evidence>
<sequence length="331" mass="38640">MPSLPDLPREIRDEIVRLAVLEWAEQPSNTSNTRRYRRKDVGEYPRLADFRDCVYQPENSPTIPLLQVNKQFRAEAFDAIAHHRLVSRIDLAFIDWTWLWPTWRIVLPRTTPVIDRLDVNVILAVSEDDYEHRRSTQTQTWRTCATLWGFISRLLGVGPVGSMDTGRPDQNIRIRELRIDIVTEFMDRGPWGQTQPMPEDKIPNRVMDGLAHLDHKQLFTVDESSATQYFDQLLAHLDDHCRDMVERAPGTQTYIQILERIGRIAFTLNSKSRILHPVLVKDCIHGTWPDPSLPKVEAYYIEKRQIRRRNGLDQEPVQDSDSEAASNYYVW</sequence>
<proteinExistence type="predicted"/>
<dbReference type="Proteomes" id="UP000799753">
    <property type="component" value="Unassembled WGS sequence"/>
</dbReference>
<gene>
    <name evidence="1" type="ORF">P280DRAFT_469014</name>
</gene>
<evidence type="ECO:0000313" key="2">
    <source>
        <dbReference type="Proteomes" id="UP000799753"/>
    </source>
</evidence>
<dbReference type="OrthoDB" id="2823490at2759"/>
<protein>
    <submittedName>
        <fullName evidence="1">Uncharacterized protein</fullName>
    </submittedName>
</protein>
<dbReference type="AlphaFoldDB" id="A0A6A6S1E3"/>
<dbReference type="EMBL" id="MU006783">
    <property type="protein sequence ID" value="KAF2641390.1"/>
    <property type="molecule type" value="Genomic_DNA"/>
</dbReference>
<reference evidence="1" key="1">
    <citation type="journal article" date="2020" name="Stud. Mycol.">
        <title>101 Dothideomycetes genomes: a test case for predicting lifestyles and emergence of pathogens.</title>
        <authorList>
            <person name="Haridas S."/>
            <person name="Albert R."/>
            <person name="Binder M."/>
            <person name="Bloem J."/>
            <person name="Labutti K."/>
            <person name="Salamov A."/>
            <person name="Andreopoulos B."/>
            <person name="Baker S."/>
            <person name="Barry K."/>
            <person name="Bills G."/>
            <person name="Bluhm B."/>
            <person name="Cannon C."/>
            <person name="Castanera R."/>
            <person name="Culley D."/>
            <person name="Daum C."/>
            <person name="Ezra D."/>
            <person name="Gonzalez J."/>
            <person name="Henrissat B."/>
            <person name="Kuo A."/>
            <person name="Liang C."/>
            <person name="Lipzen A."/>
            <person name="Lutzoni F."/>
            <person name="Magnuson J."/>
            <person name="Mondo S."/>
            <person name="Nolan M."/>
            <person name="Ohm R."/>
            <person name="Pangilinan J."/>
            <person name="Park H.-J."/>
            <person name="Ramirez L."/>
            <person name="Alfaro M."/>
            <person name="Sun H."/>
            <person name="Tritt A."/>
            <person name="Yoshinaga Y."/>
            <person name="Zwiers L.-H."/>
            <person name="Turgeon B."/>
            <person name="Goodwin S."/>
            <person name="Spatafora J."/>
            <person name="Crous P."/>
            <person name="Grigoriev I."/>
        </authorList>
    </citation>
    <scope>NUCLEOTIDE SEQUENCE</scope>
    <source>
        <strain evidence="1">CBS 473.64</strain>
    </source>
</reference>